<dbReference type="KEGG" id="nth:Nther_2478"/>
<dbReference type="RefSeq" id="WP_012448885.1">
    <property type="nucleotide sequence ID" value="NC_010718.1"/>
</dbReference>
<keyword evidence="3" id="KW-1185">Reference proteome</keyword>
<reference evidence="2 3" key="1">
    <citation type="submission" date="2008-04" db="EMBL/GenBank/DDBJ databases">
        <title>Complete sequence of chromosome of Natranaerobius thermophilus JW/NM-WN-LF.</title>
        <authorList>
            <consortium name="US DOE Joint Genome Institute"/>
            <person name="Copeland A."/>
            <person name="Lucas S."/>
            <person name="Lapidus A."/>
            <person name="Glavina del Rio T."/>
            <person name="Dalin E."/>
            <person name="Tice H."/>
            <person name="Bruce D."/>
            <person name="Goodwin L."/>
            <person name="Pitluck S."/>
            <person name="Chertkov O."/>
            <person name="Brettin T."/>
            <person name="Detter J.C."/>
            <person name="Han C."/>
            <person name="Kuske C.R."/>
            <person name="Schmutz J."/>
            <person name="Larimer F."/>
            <person name="Land M."/>
            <person name="Hauser L."/>
            <person name="Kyrpides N."/>
            <person name="Lykidis A."/>
            <person name="Mesbah N.M."/>
            <person name="Wiegel J."/>
        </authorList>
    </citation>
    <scope>NUCLEOTIDE SEQUENCE [LARGE SCALE GENOMIC DNA]</scope>
    <source>
        <strain evidence="3">ATCC BAA-1301 / DSM 18059 / JW/NM-WN-LF</strain>
    </source>
</reference>
<feature type="transmembrane region" description="Helical" evidence="1">
    <location>
        <begin position="216"/>
        <end position="238"/>
    </location>
</feature>
<dbReference type="InterPro" id="IPR005642">
    <property type="entry name" value="LysO"/>
</dbReference>
<dbReference type="PANTHER" id="PTHR35804:SF1">
    <property type="entry name" value="LYSINE EXPORTER LYSO"/>
    <property type="match status" value="1"/>
</dbReference>
<feature type="transmembrane region" description="Helical" evidence="1">
    <location>
        <begin position="170"/>
        <end position="196"/>
    </location>
</feature>
<evidence type="ECO:0000313" key="3">
    <source>
        <dbReference type="Proteomes" id="UP000001683"/>
    </source>
</evidence>
<dbReference type="OrthoDB" id="371078at2"/>
<organism evidence="2 3">
    <name type="scientific">Natranaerobius thermophilus (strain ATCC BAA-1301 / DSM 18059 / JW/NM-WN-LF)</name>
    <dbReference type="NCBI Taxonomy" id="457570"/>
    <lineage>
        <taxon>Bacteria</taxon>
        <taxon>Bacillati</taxon>
        <taxon>Bacillota</taxon>
        <taxon>Clostridia</taxon>
        <taxon>Natranaerobiales</taxon>
        <taxon>Natranaerobiaceae</taxon>
        <taxon>Natranaerobius</taxon>
    </lineage>
</organism>
<feature type="transmembrane region" description="Helical" evidence="1">
    <location>
        <begin position="140"/>
        <end position="158"/>
    </location>
</feature>
<protein>
    <recommendedName>
        <fullName evidence="4">Lysine exporter LysO family protein</fullName>
    </recommendedName>
</protein>
<gene>
    <name evidence="2" type="ordered locus">Nther_2478</name>
</gene>
<feature type="transmembrane region" description="Helical" evidence="1">
    <location>
        <begin position="30"/>
        <end position="48"/>
    </location>
</feature>
<dbReference type="GO" id="GO:0015661">
    <property type="term" value="F:L-lysine efflux transmembrane transporter activity"/>
    <property type="evidence" value="ECO:0007669"/>
    <property type="project" value="InterPro"/>
</dbReference>
<feature type="transmembrane region" description="Helical" evidence="1">
    <location>
        <begin position="245"/>
        <end position="267"/>
    </location>
</feature>
<feature type="transmembrane region" description="Helical" evidence="1">
    <location>
        <begin position="60"/>
        <end position="81"/>
    </location>
</feature>
<dbReference type="Pfam" id="PF03956">
    <property type="entry name" value="Lys_export"/>
    <property type="match status" value="2"/>
</dbReference>
<reference evidence="2 3" key="2">
    <citation type="journal article" date="2011" name="J. Bacteriol.">
        <title>Complete genome sequence of the anaerobic, halophilic alkalithermophile Natranaerobius thermophilus JW/NM-WN-LF.</title>
        <authorList>
            <person name="Zhao B."/>
            <person name="Mesbah N.M."/>
            <person name="Dalin E."/>
            <person name="Goodwin L."/>
            <person name="Nolan M."/>
            <person name="Pitluck S."/>
            <person name="Chertkov O."/>
            <person name="Brettin T.S."/>
            <person name="Han J."/>
            <person name="Larimer F.W."/>
            <person name="Land M.L."/>
            <person name="Hauser L."/>
            <person name="Kyrpides N."/>
            <person name="Wiegel J."/>
        </authorList>
    </citation>
    <scope>NUCLEOTIDE SEQUENCE [LARGE SCALE GENOMIC DNA]</scope>
    <source>
        <strain evidence="3">ATCC BAA-1301 / DSM 18059 / JW/NM-WN-LF</strain>
    </source>
</reference>
<keyword evidence="1" id="KW-0472">Membrane</keyword>
<feature type="transmembrane region" description="Helical" evidence="1">
    <location>
        <begin position="287"/>
        <end position="310"/>
    </location>
</feature>
<accession>B2A1A3</accession>
<evidence type="ECO:0000313" key="2">
    <source>
        <dbReference type="EMBL" id="ACB86041.1"/>
    </source>
</evidence>
<evidence type="ECO:0000256" key="1">
    <source>
        <dbReference type="SAM" id="Phobius"/>
    </source>
</evidence>
<keyword evidence="1" id="KW-1133">Transmembrane helix</keyword>
<feature type="transmembrane region" description="Helical" evidence="1">
    <location>
        <begin position="108"/>
        <end position="128"/>
    </location>
</feature>
<dbReference type="GO" id="GO:0005886">
    <property type="term" value="C:plasma membrane"/>
    <property type="evidence" value="ECO:0007669"/>
    <property type="project" value="TreeGrafter"/>
</dbReference>
<dbReference type="InParanoid" id="B2A1A3"/>
<name>B2A1A3_NATTJ</name>
<dbReference type="eggNOG" id="COG2431">
    <property type="taxonomic scope" value="Bacteria"/>
</dbReference>
<sequence>MWWIILPLIVGLIISLKLPSKVTNIPISKIINCSIYVLLFVMGIRLGADPEVMEELSNLGAYAFVIAVVTIIGSLIVLFGLNKVVNLKFSSEQVDYEEDEWDETGAEYTFTVILVLLVIAGTIFGWLFVSDSFLPVLDSLTTWILGMLLFGVGLDLGMSRSVFENITNQGIKFLILCLATPLGVVFGTVLAGVVLALFTDFITWNEGAALASGFGWYSLSAVIISEVHSPLLGAVGFLANIFREILAIIFTPIIAKYLGGVVSIAPGGATTMDVTLPIISKSAGKEFIPIAFFNGLILSLLVPILVNFFVAL</sequence>
<dbReference type="Proteomes" id="UP000001683">
    <property type="component" value="Chromosome"/>
</dbReference>
<dbReference type="HOGENOM" id="CLU_045681_0_0_9"/>
<dbReference type="AlphaFoldDB" id="B2A1A3"/>
<evidence type="ECO:0008006" key="4">
    <source>
        <dbReference type="Google" id="ProtNLM"/>
    </source>
</evidence>
<proteinExistence type="predicted"/>
<keyword evidence="1" id="KW-0812">Transmembrane</keyword>
<dbReference type="STRING" id="457570.Nther_2478"/>
<dbReference type="EMBL" id="CP001034">
    <property type="protein sequence ID" value="ACB86041.1"/>
    <property type="molecule type" value="Genomic_DNA"/>
</dbReference>
<dbReference type="PANTHER" id="PTHR35804">
    <property type="entry name" value="LYSINE EXPORTER LYSO"/>
    <property type="match status" value="1"/>
</dbReference>